<dbReference type="HOGENOM" id="CLU_005746_7_1_1"/>
<dbReference type="GO" id="GO:0044877">
    <property type="term" value="F:protein-containing complex binding"/>
    <property type="evidence" value="ECO:0007669"/>
    <property type="project" value="TreeGrafter"/>
</dbReference>
<evidence type="ECO:0000259" key="2">
    <source>
        <dbReference type="PROSITE" id="PS50042"/>
    </source>
</evidence>
<protein>
    <recommendedName>
        <fullName evidence="2">Cyclic nucleotide-binding domain-containing protein</fullName>
    </recommendedName>
</protein>
<dbReference type="Ensembl" id="ENSLACT00000020271.1">
    <property type="protein sequence ID" value="ENSLACP00000020133.1"/>
    <property type="gene ID" value="ENSLACG00000017692.1"/>
</dbReference>
<dbReference type="EMBL" id="AFYH01039578">
    <property type="status" value="NOT_ANNOTATED_CDS"/>
    <property type="molecule type" value="Genomic_DNA"/>
</dbReference>
<evidence type="ECO:0000313" key="4">
    <source>
        <dbReference type="Proteomes" id="UP000008672"/>
    </source>
</evidence>
<dbReference type="Gene3D" id="2.60.120.10">
    <property type="entry name" value="Jelly Rolls"/>
    <property type="match status" value="1"/>
</dbReference>
<dbReference type="PANTHER" id="PTHR45638:SF19">
    <property type="entry name" value="CYCLIC NUCLEOTIDE-BINDING DOMAIN-CONTAINING PROTEIN"/>
    <property type="match status" value="1"/>
</dbReference>
<dbReference type="GeneTree" id="ENSGT00940000168356"/>
<dbReference type="InterPro" id="IPR050866">
    <property type="entry name" value="CNG_cation_channel"/>
</dbReference>
<dbReference type="Proteomes" id="UP000008672">
    <property type="component" value="Unassembled WGS sequence"/>
</dbReference>
<dbReference type="SUPFAM" id="SSF51206">
    <property type="entry name" value="cAMP-binding domain-like"/>
    <property type="match status" value="1"/>
</dbReference>
<dbReference type="AlphaFoldDB" id="H3BE12"/>
<dbReference type="CDD" id="cd00038">
    <property type="entry name" value="CAP_ED"/>
    <property type="match status" value="1"/>
</dbReference>
<name>H3BE12_LATCH</name>
<feature type="domain" description="Cyclic nucleotide-binding" evidence="2">
    <location>
        <begin position="69"/>
        <end position="161"/>
    </location>
</feature>
<accession>H3BE12</accession>
<keyword evidence="1" id="KW-0813">Transport</keyword>
<keyword evidence="1" id="KW-1071">Ligand-gated ion channel</keyword>
<keyword evidence="1" id="KW-0406">Ion transport</keyword>
<dbReference type="GO" id="GO:0005221">
    <property type="term" value="F:intracellularly cyclic nucleotide-activated monoatomic cation channel activity"/>
    <property type="evidence" value="ECO:0007669"/>
    <property type="project" value="InterPro"/>
</dbReference>
<dbReference type="InterPro" id="IPR018490">
    <property type="entry name" value="cNMP-bd_dom_sf"/>
</dbReference>
<sequence length="161" mass="18591">DINIFLWYLLYNDIYLPDNIQNWVMNYYAYLWKHRKGSIIKGLLDDLPFSMYSDITVACNRNMLKKSNLFHSLDEGFLRALSATIQPYMYSTGQILAKRGEINQTMYYIRHGLVQVVGDTADDKIATLLPGYLIGEMYLLCRIPRNVTISTASVCEISVLE</sequence>
<organism evidence="3 4">
    <name type="scientific">Latimeria chalumnae</name>
    <name type="common">Coelacanth</name>
    <dbReference type="NCBI Taxonomy" id="7897"/>
    <lineage>
        <taxon>Eukaryota</taxon>
        <taxon>Metazoa</taxon>
        <taxon>Chordata</taxon>
        <taxon>Craniata</taxon>
        <taxon>Vertebrata</taxon>
        <taxon>Euteleostomi</taxon>
        <taxon>Coelacanthiformes</taxon>
        <taxon>Coelacanthidae</taxon>
        <taxon>Latimeria</taxon>
    </lineage>
</organism>
<dbReference type="PANTHER" id="PTHR45638">
    <property type="entry name" value="CYCLIC NUCLEOTIDE-GATED CATION CHANNEL SUBUNIT A"/>
    <property type="match status" value="1"/>
</dbReference>
<dbReference type="Pfam" id="PF00027">
    <property type="entry name" value="cNMP_binding"/>
    <property type="match status" value="1"/>
</dbReference>
<dbReference type="InterPro" id="IPR000595">
    <property type="entry name" value="cNMP-bd_dom"/>
</dbReference>
<proteinExistence type="predicted"/>
<reference evidence="4" key="1">
    <citation type="submission" date="2011-08" db="EMBL/GenBank/DDBJ databases">
        <title>The draft genome of Latimeria chalumnae.</title>
        <authorList>
            <person name="Di Palma F."/>
            <person name="Alfoldi J."/>
            <person name="Johnson J."/>
            <person name="Berlin A."/>
            <person name="Gnerre S."/>
            <person name="Jaffe D."/>
            <person name="MacCallum I."/>
            <person name="Young S."/>
            <person name="Walker B.J."/>
            <person name="Lander E."/>
            <person name="Lindblad-Toh K."/>
        </authorList>
    </citation>
    <scope>NUCLEOTIDE SEQUENCE [LARGE SCALE GENOMIC DNA]</scope>
    <source>
        <strain evidence="4">Wild caught</strain>
    </source>
</reference>
<evidence type="ECO:0000313" key="3">
    <source>
        <dbReference type="Ensembl" id="ENSLACP00000020133.1"/>
    </source>
</evidence>
<dbReference type="InterPro" id="IPR014710">
    <property type="entry name" value="RmlC-like_jellyroll"/>
</dbReference>
<dbReference type="PROSITE" id="PS50042">
    <property type="entry name" value="CNMP_BINDING_3"/>
    <property type="match status" value="1"/>
</dbReference>
<dbReference type="EMBL" id="AFYH01039577">
    <property type="status" value="NOT_ANNOTATED_CDS"/>
    <property type="molecule type" value="Genomic_DNA"/>
</dbReference>
<keyword evidence="4" id="KW-1185">Reference proteome</keyword>
<keyword evidence="1" id="KW-0407">Ion channel</keyword>
<evidence type="ECO:0000256" key="1">
    <source>
        <dbReference type="ARBA" id="ARBA00023286"/>
    </source>
</evidence>
<reference evidence="3" key="2">
    <citation type="submission" date="2025-08" db="UniProtKB">
        <authorList>
            <consortium name="Ensembl"/>
        </authorList>
    </citation>
    <scope>IDENTIFICATION</scope>
</reference>
<dbReference type="Gene3D" id="1.10.287.630">
    <property type="entry name" value="Helix hairpin bin"/>
    <property type="match status" value="1"/>
</dbReference>
<dbReference type="GO" id="GO:0005249">
    <property type="term" value="F:voltage-gated potassium channel activity"/>
    <property type="evidence" value="ECO:0007669"/>
    <property type="project" value="TreeGrafter"/>
</dbReference>
<reference evidence="3" key="3">
    <citation type="submission" date="2025-09" db="UniProtKB">
        <authorList>
            <consortium name="Ensembl"/>
        </authorList>
    </citation>
    <scope>IDENTIFICATION</scope>
</reference>